<reference evidence="1" key="1">
    <citation type="submission" date="2021-06" db="EMBL/GenBank/DDBJ databases">
        <authorList>
            <person name="Kallberg Y."/>
            <person name="Tangrot J."/>
            <person name="Rosling A."/>
        </authorList>
    </citation>
    <scope>NUCLEOTIDE SEQUENCE</scope>
    <source>
        <strain evidence="1">IL203A</strain>
    </source>
</reference>
<proteinExistence type="predicted"/>
<keyword evidence="2" id="KW-1185">Reference proteome</keyword>
<evidence type="ECO:0000313" key="2">
    <source>
        <dbReference type="Proteomes" id="UP000789702"/>
    </source>
</evidence>
<name>A0ACA9L1G5_9GLOM</name>
<dbReference type="EMBL" id="CAJVPU010002472">
    <property type="protein sequence ID" value="CAG8501651.1"/>
    <property type="molecule type" value="Genomic_DNA"/>
</dbReference>
<accession>A0ACA9L1G5</accession>
<sequence length="140" mass="15695">MNAIIANKKIGVLATSRHFVIDQSMVSQWISNKEKLKNANSSNRCVGARRASFYPEAEEELVKWLNELHLAKIAVTAEVWADISVEMVIKSFKKCGISNELDGTEDDLLYNSNKENDDNEDLAEIVGKTSFSAEELDLED</sequence>
<protein>
    <submittedName>
        <fullName evidence="1">17210_t:CDS:1</fullName>
    </submittedName>
</protein>
<comment type="caution">
    <text evidence="1">The sequence shown here is derived from an EMBL/GenBank/DDBJ whole genome shotgun (WGS) entry which is preliminary data.</text>
</comment>
<organism evidence="1 2">
    <name type="scientific">Dentiscutata heterogama</name>
    <dbReference type="NCBI Taxonomy" id="1316150"/>
    <lineage>
        <taxon>Eukaryota</taxon>
        <taxon>Fungi</taxon>
        <taxon>Fungi incertae sedis</taxon>
        <taxon>Mucoromycota</taxon>
        <taxon>Glomeromycotina</taxon>
        <taxon>Glomeromycetes</taxon>
        <taxon>Diversisporales</taxon>
        <taxon>Gigasporaceae</taxon>
        <taxon>Dentiscutata</taxon>
    </lineage>
</organism>
<gene>
    <name evidence="1" type="ORF">DHETER_LOCUS3035</name>
</gene>
<dbReference type="Proteomes" id="UP000789702">
    <property type="component" value="Unassembled WGS sequence"/>
</dbReference>
<evidence type="ECO:0000313" key="1">
    <source>
        <dbReference type="EMBL" id="CAG8501651.1"/>
    </source>
</evidence>